<accession>A0AAU9QGD8</accession>
<dbReference type="Proteomes" id="UP001295462">
    <property type="component" value="Unassembled WGS sequence"/>
</dbReference>
<comment type="caution">
    <text evidence="1">The sequence shown here is derived from an EMBL/GenBank/DDBJ whole genome shotgun (WGS) entry which is preliminary data.</text>
</comment>
<dbReference type="EMBL" id="CAKMUD010000024">
    <property type="protein sequence ID" value="CAH1573597.1"/>
    <property type="molecule type" value="Genomic_DNA"/>
</dbReference>
<evidence type="ECO:0000313" key="2">
    <source>
        <dbReference type="Proteomes" id="UP001295462"/>
    </source>
</evidence>
<dbReference type="AlphaFoldDB" id="A0AAU9QGD8"/>
<protein>
    <submittedName>
        <fullName evidence="1">Uncharacterized protein</fullName>
    </submittedName>
</protein>
<gene>
    <name evidence="1" type="ORF">THF1A12_120128</name>
</gene>
<evidence type="ECO:0000313" key="1">
    <source>
        <dbReference type="EMBL" id="CAH1573597.1"/>
    </source>
</evidence>
<name>A0AAU9QGD8_9VIBR</name>
<proteinExistence type="predicted"/>
<sequence>MNVRISNGSNKVCFNSTIKTNTLIEKPNYEKHCYRYYRCTCYRSYCCNG</sequence>
<reference evidence="1" key="1">
    <citation type="submission" date="2022-01" db="EMBL/GenBank/DDBJ databases">
        <authorList>
            <person name="Lagorce A."/>
        </authorList>
    </citation>
    <scope>NUCLEOTIDE SEQUENCE</scope>
    <source>
        <strain evidence="1">Th15_F1_A12</strain>
    </source>
</reference>
<organism evidence="1 2">
    <name type="scientific">Vibrio jasicida</name>
    <dbReference type="NCBI Taxonomy" id="766224"/>
    <lineage>
        <taxon>Bacteria</taxon>
        <taxon>Pseudomonadati</taxon>
        <taxon>Pseudomonadota</taxon>
        <taxon>Gammaproteobacteria</taxon>
        <taxon>Vibrionales</taxon>
        <taxon>Vibrionaceae</taxon>
        <taxon>Vibrio</taxon>
    </lineage>
</organism>